<dbReference type="AlphaFoldDB" id="A0A7W9J2A3"/>
<organism evidence="1 2">
    <name type="scientific">Kribbella italica</name>
    <dbReference type="NCBI Taxonomy" id="1540520"/>
    <lineage>
        <taxon>Bacteria</taxon>
        <taxon>Bacillati</taxon>
        <taxon>Actinomycetota</taxon>
        <taxon>Actinomycetes</taxon>
        <taxon>Propionibacteriales</taxon>
        <taxon>Kribbellaceae</taxon>
        <taxon>Kribbella</taxon>
    </lineage>
</organism>
<accession>A0A7W9J2A3</accession>
<dbReference type="EMBL" id="JACHMY010000001">
    <property type="protein sequence ID" value="MBB5834337.1"/>
    <property type="molecule type" value="Genomic_DNA"/>
</dbReference>
<protein>
    <submittedName>
        <fullName evidence="1">Uncharacterized protein</fullName>
    </submittedName>
</protein>
<keyword evidence="2" id="KW-1185">Reference proteome</keyword>
<evidence type="ECO:0000313" key="1">
    <source>
        <dbReference type="EMBL" id="MBB5834337.1"/>
    </source>
</evidence>
<dbReference type="Proteomes" id="UP000549971">
    <property type="component" value="Unassembled WGS sequence"/>
</dbReference>
<name>A0A7W9J2A3_9ACTN</name>
<proteinExistence type="predicted"/>
<evidence type="ECO:0000313" key="2">
    <source>
        <dbReference type="Proteomes" id="UP000549971"/>
    </source>
</evidence>
<comment type="caution">
    <text evidence="1">The sequence shown here is derived from an EMBL/GenBank/DDBJ whole genome shotgun (WGS) entry which is preliminary data.</text>
</comment>
<reference evidence="1 2" key="1">
    <citation type="submission" date="2020-08" db="EMBL/GenBank/DDBJ databases">
        <title>Sequencing the genomes of 1000 actinobacteria strains.</title>
        <authorList>
            <person name="Klenk H.-P."/>
        </authorList>
    </citation>
    <scope>NUCLEOTIDE SEQUENCE [LARGE SCALE GENOMIC DNA]</scope>
    <source>
        <strain evidence="1 2">DSM 28967</strain>
    </source>
</reference>
<dbReference type="RefSeq" id="WP_184794109.1">
    <property type="nucleotide sequence ID" value="NZ_JACHMY010000001.1"/>
</dbReference>
<gene>
    <name evidence="1" type="ORF">HDA39_001071</name>
</gene>
<sequence length="64" mass="6481">MRSGTEVVGDLCIALFGLCSVLSIPDLVGQRLVGGNAFPRPGGSSIGGRRLVARRVGGSAGRRG</sequence>